<protein>
    <recommendedName>
        <fullName evidence="5">Apple domain-containing protein</fullName>
    </recommendedName>
</protein>
<reference evidence="4" key="2">
    <citation type="submission" date="2020-04" db="EMBL/GenBank/DDBJ databases">
        <authorList>
            <consortium name="NCBI Genome Project"/>
        </authorList>
    </citation>
    <scope>NUCLEOTIDE SEQUENCE</scope>
    <source>
        <strain evidence="4">CBS 304.34</strain>
    </source>
</reference>
<proteinExistence type="predicted"/>
<dbReference type="GeneID" id="54464411"/>
<feature type="compositionally biased region" description="Low complexity" evidence="1">
    <location>
        <begin position="22"/>
        <end position="50"/>
    </location>
</feature>
<dbReference type="EMBL" id="MU003698">
    <property type="protein sequence ID" value="KAF2811845.1"/>
    <property type="molecule type" value="Genomic_DNA"/>
</dbReference>
<dbReference type="OrthoDB" id="5358884at2759"/>
<dbReference type="Proteomes" id="UP000504636">
    <property type="component" value="Unplaced"/>
</dbReference>
<reference evidence="2 4" key="1">
    <citation type="journal article" date="2020" name="Stud. Mycol.">
        <title>101 Dothideomycetes genomes: a test case for predicting lifestyles and emergence of pathogens.</title>
        <authorList>
            <person name="Haridas S."/>
            <person name="Albert R."/>
            <person name="Binder M."/>
            <person name="Bloem J."/>
            <person name="Labutti K."/>
            <person name="Salamov A."/>
            <person name="Andreopoulos B."/>
            <person name="Baker S."/>
            <person name="Barry K."/>
            <person name="Bills G."/>
            <person name="Bluhm B."/>
            <person name="Cannon C."/>
            <person name="Castanera R."/>
            <person name="Culley D."/>
            <person name="Daum C."/>
            <person name="Ezra D."/>
            <person name="Gonzalez J."/>
            <person name="Henrissat B."/>
            <person name="Kuo A."/>
            <person name="Liang C."/>
            <person name="Lipzen A."/>
            <person name="Lutzoni F."/>
            <person name="Magnuson J."/>
            <person name="Mondo S."/>
            <person name="Nolan M."/>
            <person name="Ohm R."/>
            <person name="Pangilinan J."/>
            <person name="Park H.-J."/>
            <person name="Ramirez L."/>
            <person name="Alfaro M."/>
            <person name="Sun H."/>
            <person name="Tritt A."/>
            <person name="Yoshinaga Y."/>
            <person name="Zwiers L.-H."/>
            <person name="Turgeon B."/>
            <person name="Goodwin S."/>
            <person name="Spatafora J."/>
            <person name="Crous P."/>
            <person name="Grigoriev I."/>
        </authorList>
    </citation>
    <scope>NUCLEOTIDE SEQUENCE</scope>
    <source>
        <strain evidence="2 4">CBS 304.34</strain>
    </source>
</reference>
<keyword evidence="3" id="KW-1185">Reference proteome</keyword>
<evidence type="ECO:0000313" key="4">
    <source>
        <dbReference type="RefSeq" id="XP_033578809.1"/>
    </source>
</evidence>
<accession>A0A6A6YV48</accession>
<organism evidence="2">
    <name type="scientific">Mytilinidion resinicola</name>
    <dbReference type="NCBI Taxonomy" id="574789"/>
    <lineage>
        <taxon>Eukaryota</taxon>
        <taxon>Fungi</taxon>
        <taxon>Dikarya</taxon>
        <taxon>Ascomycota</taxon>
        <taxon>Pezizomycotina</taxon>
        <taxon>Dothideomycetes</taxon>
        <taxon>Pleosporomycetidae</taxon>
        <taxon>Mytilinidiales</taxon>
        <taxon>Mytilinidiaceae</taxon>
        <taxon>Mytilinidion</taxon>
    </lineage>
</organism>
<dbReference type="AlphaFoldDB" id="A0A6A6YV48"/>
<evidence type="ECO:0000313" key="2">
    <source>
        <dbReference type="EMBL" id="KAF2811845.1"/>
    </source>
</evidence>
<name>A0A6A6YV48_9PEZI</name>
<evidence type="ECO:0000313" key="3">
    <source>
        <dbReference type="Proteomes" id="UP000504636"/>
    </source>
</evidence>
<reference evidence="4" key="3">
    <citation type="submission" date="2025-04" db="UniProtKB">
        <authorList>
            <consortium name="RefSeq"/>
        </authorList>
    </citation>
    <scope>IDENTIFICATION</scope>
    <source>
        <strain evidence="4">CBS 304.34</strain>
    </source>
</reference>
<feature type="region of interest" description="Disordered" evidence="1">
    <location>
        <begin position="1"/>
        <end position="53"/>
    </location>
</feature>
<evidence type="ECO:0008006" key="5">
    <source>
        <dbReference type="Google" id="ProtNLM"/>
    </source>
</evidence>
<gene>
    <name evidence="2 4" type="ORF">BDZ99DRAFT_497482</name>
</gene>
<evidence type="ECO:0000256" key="1">
    <source>
        <dbReference type="SAM" id="MobiDB-lite"/>
    </source>
</evidence>
<dbReference type="RefSeq" id="XP_033578809.1">
    <property type="nucleotide sequence ID" value="XM_033723518.1"/>
</dbReference>
<sequence>MADAPEVFSGDSGLQNYKPSKPSIDAPQQQQQQLASQSSASPTSSSAPAIYTPPAPSTIPLIAASCPPPPTPASNTSLLHDTDGACAFRCTNATSLSRHGANENGSQPRAERASGTPNATAIAALVAYSLQDCMDACTSMNHLARQTLCVGFTIRADLGYAVTHSQPAANCWLVANATGSGGCEMCASGRLCRDEGCEGVF</sequence>